<dbReference type="EMBL" id="JARIHO010000056">
    <property type="protein sequence ID" value="KAJ7318822.1"/>
    <property type="molecule type" value="Genomic_DNA"/>
</dbReference>
<dbReference type="CDD" id="cd23802">
    <property type="entry name" value="UBCc_UBE2Q"/>
    <property type="match status" value="1"/>
</dbReference>
<gene>
    <name evidence="1" type="ORF">DFH08DRAFT_625251</name>
</gene>
<dbReference type="Gene3D" id="3.10.110.10">
    <property type="entry name" value="Ubiquitin Conjugating Enzyme"/>
    <property type="match status" value="1"/>
</dbReference>
<comment type="caution">
    <text evidence="1">The sequence shown here is derived from an EMBL/GenBank/DDBJ whole genome shotgun (WGS) entry which is preliminary data.</text>
</comment>
<dbReference type="Proteomes" id="UP001218218">
    <property type="component" value="Unassembled WGS sequence"/>
</dbReference>
<dbReference type="SUPFAM" id="SSF54495">
    <property type="entry name" value="UBC-like"/>
    <property type="match status" value="1"/>
</dbReference>
<dbReference type="SMART" id="SM00212">
    <property type="entry name" value="UBCc"/>
    <property type="match status" value="1"/>
</dbReference>
<sequence>HNEDYVQCTVKLVMLLPIDLSLLATMVVQCELKVMLKEQEKALTSTDGLKELEWYMPEEFIGDNLFQWIVEMHSFNEMLLIAKDLKREKVNLLIFEIGFLPMYPIGPPFFRIITPCFLAFIQGRGGHVTGGGSICMDLLTSNGWLPSYSISIVLMQIKLAISNLDPKPARLALNWNMPYSVDKSLVSFKMVETTHSWTVST</sequence>
<dbReference type="AlphaFoldDB" id="A0AAD6ZF86"/>
<accession>A0AAD6ZF86</accession>
<name>A0AAD6ZF86_9AGAR</name>
<feature type="non-terminal residue" evidence="1">
    <location>
        <position position="1"/>
    </location>
</feature>
<protein>
    <recommendedName>
        <fullName evidence="3">UBC core domain-containing protein</fullName>
    </recommendedName>
</protein>
<evidence type="ECO:0000313" key="2">
    <source>
        <dbReference type="Proteomes" id="UP001218218"/>
    </source>
</evidence>
<reference evidence="1" key="1">
    <citation type="submission" date="2023-03" db="EMBL/GenBank/DDBJ databases">
        <title>Massive genome expansion in bonnet fungi (Mycena s.s.) driven by repeated elements and novel gene families across ecological guilds.</title>
        <authorList>
            <consortium name="Lawrence Berkeley National Laboratory"/>
            <person name="Harder C.B."/>
            <person name="Miyauchi S."/>
            <person name="Viragh M."/>
            <person name="Kuo A."/>
            <person name="Thoen E."/>
            <person name="Andreopoulos B."/>
            <person name="Lu D."/>
            <person name="Skrede I."/>
            <person name="Drula E."/>
            <person name="Henrissat B."/>
            <person name="Morin E."/>
            <person name="Kohler A."/>
            <person name="Barry K."/>
            <person name="LaButti K."/>
            <person name="Morin E."/>
            <person name="Salamov A."/>
            <person name="Lipzen A."/>
            <person name="Mereny Z."/>
            <person name="Hegedus B."/>
            <person name="Baldrian P."/>
            <person name="Stursova M."/>
            <person name="Weitz H."/>
            <person name="Taylor A."/>
            <person name="Grigoriev I.V."/>
            <person name="Nagy L.G."/>
            <person name="Martin F."/>
            <person name="Kauserud H."/>
        </authorList>
    </citation>
    <scope>NUCLEOTIDE SEQUENCE</scope>
    <source>
        <strain evidence="1">CBHHK002</strain>
    </source>
</reference>
<feature type="non-terminal residue" evidence="1">
    <location>
        <position position="201"/>
    </location>
</feature>
<dbReference type="InterPro" id="IPR016135">
    <property type="entry name" value="UBQ-conjugating_enzyme/RWD"/>
</dbReference>
<proteinExistence type="predicted"/>
<evidence type="ECO:0000313" key="1">
    <source>
        <dbReference type="EMBL" id="KAJ7318822.1"/>
    </source>
</evidence>
<evidence type="ECO:0008006" key="3">
    <source>
        <dbReference type="Google" id="ProtNLM"/>
    </source>
</evidence>
<organism evidence="1 2">
    <name type="scientific">Mycena albidolilacea</name>
    <dbReference type="NCBI Taxonomy" id="1033008"/>
    <lineage>
        <taxon>Eukaryota</taxon>
        <taxon>Fungi</taxon>
        <taxon>Dikarya</taxon>
        <taxon>Basidiomycota</taxon>
        <taxon>Agaricomycotina</taxon>
        <taxon>Agaricomycetes</taxon>
        <taxon>Agaricomycetidae</taxon>
        <taxon>Agaricales</taxon>
        <taxon>Marasmiineae</taxon>
        <taxon>Mycenaceae</taxon>
        <taxon>Mycena</taxon>
    </lineage>
</organism>
<keyword evidence="2" id="KW-1185">Reference proteome</keyword>